<accession>A0ABN9LDW1</accession>
<proteinExistence type="predicted"/>
<evidence type="ECO:0000313" key="2">
    <source>
        <dbReference type="EMBL" id="CAJ0937876.1"/>
    </source>
</evidence>
<sequence>MDVTNTHCFLQKLPQALLRALALTPPQTRSLLLHLHAAQITLPLSAGRDPVILRCPPPKHFLRTLRKLQLPASVLQSSEDPGPGGHVDPGAGGHVDPAQEDT</sequence>
<feature type="compositionally biased region" description="Gly residues" evidence="1">
    <location>
        <begin position="82"/>
        <end position="93"/>
    </location>
</feature>
<feature type="region of interest" description="Disordered" evidence="1">
    <location>
        <begin position="72"/>
        <end position="102"/>
    </location>
</feature>
<evidence type="ECO:0000313" key="3">
    <source>
        <dbReference type="Proteomes" id="UP001176940"/>
    </source>
</evidence>
<gene>
    <name evidence="2" type="ORF">RIMI_LOCUS7358734</name>
</gene>
<protein>
    <submittedName>
        <fullName evidence="2">Uncharacterized protein</fullName>
    </submittedName>
</protein>
<keyword evidence="3" id="KW-1185">Reference proteome</keyword>
<comment type="caution">
    <text evidence="2">The sequence shown here is derived from an EMBL/GenBank/DDBJ whole genome shotgun (WGS) entry which is preliminary data.</text>
</comment>
<name>A0ABN9LDW1_9NEOB</name>
<dbReference type="Proteomes" id="UP001176940">
    <property type="component" value="Unassembled WGS sequence"/>
</dbReference>
<evidence type="ECO:0000256" key="1">
    <source>
        <dbReference type="SAM" id="MobiDB-lite"/>
    </source>
</evidence>
<organism evidence="2 3">
    <name type="scientific">Ranitomeya imitator</name>
    <name type="common">mimic poison frog</name>
    <dbReference type="NCBI Taxonomy" id="111125"/>
    <lineage>
        <taxon>Eukaryota</taxon>
        <taxon>Metazoa</taxon>
        <taxon>Chordata</taxon>
        <taxon>Craniata</taxon>
        <taxon>Vertebrata</taxon>
        <taxon>Euteleostomi</taxon>
        <taxon>Amphibia</taxon>
        <taxon>Batrachia</taxon>
        <taxon>Anura</taxon>
        <taxon>Neobatrachia</taxon>
        <taxon>Hyloidea</taxon>
        <taxon>Dendrobatidae</taxon>
        <taxon>Dendrobatinae</taxon>
        <taxon>Ranitomeya</taxon>
    </lineage>
</organism>
<reference evidence="2" key="1">
    <citation type="submission" date="2023-07" db="EMBL/GenBank/DDBJ databases">
        <authorList>
            <person name="Stuckert A."/>
        </authorList>
    </citation>
    <scope>NUCLEOTIDE SEQUENCE</scope>
</reference>
<dbReference type="EMBL" id="CAUEEQ010013889">
    <property type="protein sequence ID" value="CAJ0937876.1"/>
    <property type="molecule type" value="Genomic_DNA"/>
</dbReference>